<dbReference type="AlphaFoldDB" id="A0A426XW22"/>
<dbReference type="EMBL" id="AMZH03016973">
    <property type="protein sequence ID" value="RRT43676.1"/>
    <property type="molecule type" value="Genomic_DNA"/>
</dbReference>
<name>A0A426XW22_ENSVE</name>
<evidence type="ECO:0000313" key="1">
    <source>
        <dbReference type="EMBL" id="RRT43676.1"/>
    </source>
</evidence>
<protein>
    <submittedName>
        <fullName evidence="1">Uncharacterized protein</fullName>
    </submittedName>
</protein>
<dbReference type="Proteomes" id="UP000287651">
    <property type="component" value="Unassembled WGS sequence"/>
</dbReference>
<gene>
    <name evidence="1" type="ORF">B296_00004197</name>
</gene>
<organism evidence="1 2">
    <name type="scientific">Ensete ventricosum</name>
    <name type="common">Abyssinian banana</name>
    <name type="synonym">Musa ensete</name>
    <dbReference type="NCBI Taxonomy" id="4639"/>
    <lineage>
        <taxon>Eukaryota</taxon>
        <taxon>Viridiplantae</taxon>
        <taxon>Streptophyta</taxon>
        <taxon>Embryophyta</taxon>
        <taxon>Tracheophyta</taxon>
        <taxon>Spermatophyta</taxon>
        <taxon>Magnoliopsida</taxon>
        <taxon>Liliopsida</taxon>
        <taxon>Zingiberales</taxon>
        <taxon>Musaceae</taxon>
        <taxon>Ensete</taxon>
    </lineage>
</organism>
<evidence type="ECO:0000313" key="2">
    <source>
        <dbReference type="Proteomes" id="UP000287651"/>
    </source>
</evidence>
<sequence length="66" mass="6536">MARPPTGVAAMAWLSARGGYPRAWPAVTSPAASRGGDACCRGGRPLAGRLSAVTCAGAATVMAQYG</sequence>
<proteinExistence type="predicted"/>
<accession>A0A426XW22</accession>
<reference evidence="1 2" key="1">
    <citation type="journal article" date="2014" name="Agronomy (Basel)">
        <title>A Draft Genome Sequence for Ensete ventricosum, the Drought-Tolerant Tree Against Hunger.</title>
        <authorList>
            <person name="Harrison J."/>
            <person name="Moore K.A."/>
            <person name="Paszkiewicz K."/>
            <person name="Jones T."/>
            <person name="Grant M."/>
            <person name="Ambacheew D."/>
            <person name="Muzemil S."/>
            <person name="Studholme D.J."/>
        </authorList>
    </citation>
    <scope>NUCLEOTIDE SEQUENCE [LARGE SCALE GENOMIC DNA]</scope>
</reference>
<comment type="caution">
    <text evidence="1">The sequence shown here is derived from an EMBL/GenBank/DDBJ whole genome shotgun (WGS) entry which is preliminary data.</text>
</comment>